<evidence type="ECO:0000256" key="14">
    <source>
        <dbReference type="SAM" id="MobiDB-lite"/>
    </source>
</evidence>
<protein>
    <recommendedName>
        <fullName evidence="4 13">Outer-membrane lipoprotein LolB</fullName>
    </recommendedName>
</protein>
<evidence type="ECO:0000313" key="16">
    <source>
        <dbReference type="EMBL" id="TCV91842.1"/>
    </source>
</evidence>
<evidence type="ECO:0000313" key="17">
    <source>
        <dbReference type="Proteomes" id="UP000295645"/>
    </source>
</evidence>
<reference evidence="16 17" key="1">
    <citation type="submission" date="2019-03" db="EMBL/GenBank/DDBJ databases">
        <title>Above-ground endophytic microbial communities from plants in different locations in the United States.</title>
        <authorList>
            <person name="Frank C."/>
        </authorList>
    </citation>
    <scope>NUCLEOTIDE SEQUENCE [LARGE SCALE GENOMIC DNA]</scope>
    <source>
        <strain evidence="16 17">LP_13_YM</strain>
    </source>
</reference>
<gene>
    <name evidence="13" type="primary">lolB</name>
    <name evidence="16" type="ORF">EC912_10977</name>
</gene>
<keyword evidence="7 13" id="KW-0653">Protein transport</keyword>
<keyword evidence="10 13" id="KW-0143">Chaperone</keyword>
<dbReference type="GO" id="GO:0044874">
    <property type="term" value="P:lipoprotein localization to outer membrane"/>
    <property type="evidence" value="ECO:0007669"/>
    <property type="project" value="UniProtKB-UniRule"/>
</dbReference>
<evidence type="ECO:0000256" key="2">
    <source>
        <dbReference type="ARBA" id="ARBA00009696"/>
    </source>
</evidence>
<keyword evidence="5 13" id="KW-0813">Transport</keyword>
<keyword evidence="9 13" id="KW-0564">Palmitate</keyword>
<dbReference type="GO" id="GO:0009279">
    <property type="term" value="C:cell outer membrane"/>
    <property type="evidence" value="ECO:0007669"/>
    <property type="project" value="UniProtKB-SubCell"/>
</dbReference>
<dbReference type="Proteomes" id="UP000295645">
    <property type="component" value="Unassembled WGS sequence"/>
</dbReference>
<keyword evidence="6 13" id="KW-0732">Signal</keyword>
<feature type="region of interest" description="Disordered" evidence="14">
    <location>
        <begin position="90"/>
        <end position="111"/>
    </location>
</feature>
<evidence type="ECO:0000256" key="10">
    <source>
        <dbReference type="ARBA" id="ARBA00023186"/>
    </source>
</evidence>
<dbReference type="EMBL" id="SMCS01000009">
    <property type="protein sequence ID" value="TCV91842.1"/>
    <property type="molecule type" value="Genomic_DNA"/>
</dbReference>
<keyword evidence="17" id="KW-1185">Reference proteome</keyword>
<keyword evidence="8 13" id="KW-0472">Membrane</keyword>
<evidence type="ECO:0000256" key="9">
    <source>
        <dbReference type="ARBA" id="ARBA00023139"/>
    </source>
</evidence>
<dbReference type="PROSITE" id="PS51257">
    <property type="entry name" value="PROKAR_LIPOPROTEIN"/>
    <property type="match status" value="1"/>
</dbReference>
<organism evidence="16 17">
    <name type="scientific">Luteibacter rhizovicinus</name>
    <dbReference type="NCBI Taxonomy" id="242606"/>
    <lineage>
        <taxon>Bacteria</taxon>
        <taxon>Pseudomonadati</taxon>
        <taxon>Pseudomonadota</taxon>
        <taxon>Gammaproteobacteria</taxon>
        <taxon>Lysobacterales</taxon>
        <taxon>Rhodanobacteraceae</taxon>
        <taxon>Luteibacter</taxon>
    </lineage>
</organism>
<evidence type="ECO:0000256" key="5">
    <source>
        <dbReference type="ARBA" id="ARBA00022448"/>
    </source>
</evidence>
<evidence type="ECO:0000256" key="12">
    <source>
        <dbReference type="ARBA" id="ARBA00023288"/>
    </source>
</evidence>
<evidence type="ECO:0000256" key="4">
    <source>
        <dbReference type="ARBA" id="ARBA00016202"/>
    </source>
</evidence>
<comment type="subcellular location">
    <subcellularLocation>
        <location evidence="1 13">Cell outer membrane</location>
        <topology evidence="1 13">Lipid-anchor</topology>
    </subcellularLocation>
</comment>
<keyword evidence="12 13" id="KW-0449">Lipoprotein</keyword>
<comment type="subunit">
    <text evidence="3 13">Monomer.</text>
</comment>
<dbReference type="HAMAP" id="MF_00233">
    <property type="entry name" value="LolB"/>
    <property type="match status" value="1"/>
</dbReference>
<dbReference type="Gene3D" id="2.50.20.10">
    <property type="entry name" value="Lipoprotein localisation LolA/LolB/LppX"/>
    <property type="match status" value="1"/>
</dbReference>
<dbReference type="InterPro" id="IPR004565">
    <property type="entry name" value="OM_lipoprot_LolB"/>
</dbReference>
<feature type="signal peptide" evidence="15">
    <location>
        <begin position="1"/>
        <end position="19"/>
    </location>
</feature>
<comment type="caution">
    <text evidence="16">The sequence shown here is derived from an EMBL/GenBank/DDBJ whole genome shotgun (WGS) entry which is preliminary data.</text>
</comment>
<evidence type="ECO:0000256" key="3">
    <source>
        <dbReference type="ARBA" id="ARBA00011245"/>
    </source>
</evidence>
<name>A0A4R3YIH4_9GAMM</name>
<evidence type="ECO:0000256" key="7">
    <source>
        <dbReference type="ARBA" id="ARBA00022927"/>
    </source>
</evidence>
<evidence type="ECO:0000256" key="15">
    <source>
        <dbReference type="SAM" id="SignalP"/>
    </source>
</evidence>
<dbReference type="CDD" id="cd16326">
    <property type="entry name" value="LolB"/>
    <property type="match status" value="1"/>
</dbReference>
<dbReference type="SUPFAM" id="SSF89392">
    <property type="entry name" value="Prokaryotic lipoproteins and lipoprotein localization factors"/>
    <property type="match status" value="1"/>
</dbReference>
<dbReference type="AlphaFoldDB" id="A0A4R3YIH4"/>
<evidence type="ECO:0000256" key="6">
    <source>
        <dbReference type="ARBA" id="ARBA00022729"/>
    </source>
</evidence>
<dbReference type="NCBIfam" id="TIGR00548">
    <property type="entry name" value="lolB"/>
    <property type="match status" value="1"/>
</dbReference>
<dbReference type="InterPro" id="IPR029046">
    <property type="entry name" value="LolA/LolB/LppX"/>
</dbReference>
<evidence type="ECO:0000256" key="1">
    <source>
        <dbReference type="ARBA" id="ARBA00004459"/>
    </source>
</evidence>
<evidence type="ECO:0000256" key="11">
    <source>
        <dbReference type="ARBA" id="ARBA00023237"/>
    </source>
</evidence>
<feature type="chain" id="PRO_5020322032" description="Outer-membrane lipoprotein LolB" evidence="15">
    <location>
        <begin position="20"/>
        <end position="200"/>
    </location>
</feature>
<comment type="similarity">
    <text evidence="2 13">Belongs to the LolB family.</text>
</comment>
<dbReference type="RefSeq" id="WP_279389044.1">
    <property type="nucleotide sequence ID" value="NZ_SMCS01000009.1"/>
</dbReference>
<proteinExistence type="inferred from homology"/>
<sequence>MRLRFVVAALPLMFLAACTAPIVRQQGDAAMLGAQESRERALAGKDRWTVEGKLSVSNGQDGGSGTLVWHQSGDRYEFTVRGPVTGKSFRLSGGPEGAELEGLDGGPQRGADAESLMARTLGWQLPMRDLRAWVLGLRADSGAADIAFGADRLPSRITQDGWQVDYRAWDATRDPALPLKVFAERPPYKVRLSIESWKFD</sequence>
<evidence type="ECO:0000256" key="8">
    <source>
        <dbReference type="ARBA" id="ARBA00023136"/>
    </source>
</evidence>
<dbReference type="Pfam" id="PF03550">
    <property type="entry name" value="LolB"/>
    <property type="match status" value="1"/>
</dbReference>
<keyword evidence="11 13" id="KW-0998">Cell outer membrane</keyword>
<evidence type="ECO:0000256" key="13">
    <source>
        <dbReference type="HAMAP-Rule" id="MF_00233"/>
    </source>
</evidence>
<dbReference type="GO" id="GO:0015031">
    <property type="term" value="P:protein transport"/>
    <property type="evidence" value="ECO:0007669"/>
    <property type="project" value="UniProtKB-KW"/>
</dbReference>
<accession>A0A4R3YIH4</accession>
<comment type="function">
    <text evidence="13">Plays a critical role in the incorporation of lipoproteins in the outer membrane after they are released by the LolA protein.</text>
</comment>